<gene>
    <name evidence="3" type="ORF">FZ040_02700</name>
</gene>
<dbReference type="InterPro" id="IPR001387">
    <property type="entry name" value="Cro/C1-type_HTH"/>
</dbReference>
<dbReference type="InterPro" id="IPR010982">
    <property type="entry name" value="Lambda_DNA-bd_dom_sf"/>
</dbReference>
<dbReference type="SMART" id="SM00530">
    <property type="entry name" value="HTH_XRE"/>
    <property type="match status" value="1"/>
</dbReference>
<dbReference type="RefSeq" id="WP_149170584.1">
    <property type="nucleotide sequence ID" value="NZ_VTOY01000001.1"/>
</dbReference>
<evidence type="ECO:0000256" key="1">
    <source>
        <dbReference type="ARBA" id="ARBA00023125"/>
    </source>
</evidence>
<dbReference type="EMBL" id="VTOY01000001">
    <property type="protein sequence ID" value="TYZ24965.1"/>
    <property type="molecule type" value="Genomic_DNA"/>
</dbReference>
<proteinExistence type="predicted"/>
<dbReference type="Proteomes" id="UP000323646">
    <property type="component" value="Unassembled WGS sequence"/>
</dbReference>
<reference evidence="3 4" key="1">
    <citation type="submission" date="2019-08" db="EMBL/GenBank/DDBJ databases">
        <title>Selenomonas sp. mPRGC5 and Selenomonas sp. mPRGC8 isolated from ruminal fluid of dairy goat (Capra hircus).</title>
        <authorList>
            <person name="Poothong S."/>
            <person name="Nuengjamnong C."/>
            <person name="Tanasupawat S."/>
        </authorList>
    </citation>
    <scope>NUCLEOTIDE SEQUENCE [LARGE SCALE GENOMIC DNA]</scope>
    <source>
        <strain evidence="4">mPRGC5</strain>
    </source>
</reference>
<evidence type="ECO:0000313" key="3">
    <source>
        <dbReference type="EMBL" id="TYZ24965.1"/>
    </source>
</evidence>
<dbReference type="AlphaFoldDB" id="A0A5D6WD79"/>
<protein>
    <submittedName>
        <fullName evidence="3">Helix-turn-helix transcriptional regulator</fullName>
    </submittedName>
</protein>
<dbReference type="PANTHER" id="PTHR46558:SF11">
    <property type="entry name" value="HTH-TYPE TRANSCRIPTIONAL REGULATOR XRE"/>
    <property type="match status" value="1"/>
</dbReference>
<dbReference type="PROSITE" id="PS50943">
    <property type="entry name" value="HTH_CROC1"/>
    <property type="match status" value="1"/>
</dbReference>
<dbReference type="CDD" id="cd00093">
    <property type="entry name" value="HTH_XRE"/>
    <property type="match status" value="1"/>
</dbReference>
<feature type="domain" description="HTH cro/C1-type" evidence="2">
    <location>
        <begin position="6"/>
        <end position="60"/>
    </location>
</feature>
<dbReference type="PANTHER" id="PTHR46558">
    <property type="entry name" value="TRACRIPTIONAL REGULATORY PROTEIN-RELATED-RELATED"/>
    <property type="match status" value="1"/>
</dbReference>
<comment type="caution">
    <text evidence="3">The sequence shown here is derived from an EMBL/GenBank/DDBJ whole genome shotgun (WGS) entry which is preliminary data.</text>
</comment>
<accession>A0A5D6WD79</accession>
<evidence type="ECO:0000259" key="2">
    <source>
        <dbReference type="PROSITE" id="PS50943"/>
    </source>
</evidence>
<dbReference type="Pfam" id="PF01381">
    <property type="entry name" value="HTH_3"/>
    <property type="match status" value="1"/>
</dbReference>
<evidence type="ECO:0000313" key="4">
    <source>
        <dbReference type="Proteomes" id="UP000323646"/>
    </source>
</evidence>
<keyword evidence="4" id="KW-1185">Reference proteome</keyword>
<dbReference type="OrthoDB" id="8115576at2"/>
<dbReference type="Gene3D" id="1.10.260.40">
    <property type="entry name" value="lambda repressor-like DNA-binding domains"/>
    <property type="match status" value="1"/>
</dbReference>
<dbReference type="SUPFAM" id="SSF47413">
    <property type="entry name" value="lambda repressor-like DNA-binding domains"/>
    <property type="match status" value="1"/>
</dbReference>
<name>A0A5D6WD79_9FIRM</name>
<sequence length="143" mass="16321">MFSTKLKELRSLKGITQEELANILGVRQQTIGKWESAITVPRLPMLQKIGAFFNVSVDYLLGRTEEPHTNVKVTPSTDLTPKEEREIEYDLEDMINSMASAAYESDNGEQEDIEALQATLRAAMIQAKRIAKKKYTPRKYRKD</sequence>
<keyword evidence="1" id="KW-0238">DNA-binding</keyword>
<organism evidence="3 4">
    <name type="scientific">Selenomonas ruminis</name>
    <dbReference type="NCBI Taxonomy" id="2593411"/>
    <lineage>
        <taxon>Bacteria</taxon>
        <taxon>Bacillati</taxon>
        <taxon>Bacillota</taxon>
        <taxon>Negativicutes</taxon>
        <taxon>Selenomonadales</taxon>
        <taxon>Selenomonadaceae</taxon>
        <taxon>Selenomonas</taxon>
    </lineage>
</organism>
<dbReference type="GO" id="GO:0003677">
    <property type="term" value="F:DNA binding"/>
    <property type="evidence" value="ECO:0007669"/>
    <property type="project" value="UniProtKB-KW"/>
</dbReference>